<dbReference type="AlphaFoldDB" id="A0A843V6P2"/>
<evidence type="ECO:0000313" key="1">
    <source>
        <dbReference type="EMBL" id="MQL90916.1"/>
    </source>
</evidence>
<proteinExistence type="predicted"/>
<organism evidence="1 2">
    <name type="scientific">Colocasia esculenta</name>
    <name type="common">Wild taro</name>
    <name type="synonym">Arum esculentum</name>
    <dbReference type="NCBI Taxonomy" id="4460"/>
    <lineage>
        <taxon>Eukaryota</taxon>
        <taxon>Viridiplantae</taxon>
        <taxon>Streptophyta</taxon>
        <taxon>Embryophyta</taxon>
        <taxon>Tracheophyta</taxon>
        <taxon>Spermatophyta</taxon>
        <taxon>Magnoliopsida</taxon>
        <taxon>Liliopsida</taxon>
        <taxon>Araceae</taxon>
        <taxon>Aroideae</taxon>
        <taxon>Colocasieae</taxon>
        <taxon>Colocasia</taxon>
    </lineage>
</organism>
<sequence>MEVLRLVPKQTLGISLTKGTIPVTDNTTPNTLDGLLLFPGQEGSPLLLQVKKPTFWYKPQCGSTRHKPLARFYTIVSHLVVYERN</sequence>
<keyword evidence="2" id="KW-1185">Reference proteome</keyword>
<protein>
    <submittedName>
        <fullName evidence="1">Uncharacterized protein</fullName>
    </submittedName>
</protein>
<dbReference type="Proteomes" id="UP000652761">
    <property type="component" value="Unassembled WGS sequence"/>
</dbReference>
<name>A0A843V6P2_COLES</name>
<evidence type="ECO:0000313" key="2">
    <source>
        <dbReference type="Proteomes" id="UP000652761"/>
    </source>
</evidence>
<reference evidence="1" key="1">
    <citation type="submission" date="2017-07" db="EMBL/GenBank/DDBJ databases">
        <title>Taro Niue Genome Assembly and Annotation.</title>
        <authorList>
            <person name="Atibalentja N."/>
            <person name="Keating K."/>
            <person name="Fields C.J."/>
        </authorList>
    </citation>
    <scope>NUCLEOTIDE SEQUENCE</scope>
    <source>
        <strain evidence="1">Niue_2</strain>
        <tissue evidence="1">Leaf</tissue>
    </source>
</reference>
<dbReference type="EMBL" id="NMUH01001284">
    <property type="protein sequence ID" value="MQL90916.1"/>
    <property type="molecule type" value="Genomic_DNA"/>
</dbReference>
<comment type="caution">
    <text evidence="1">The sequence shown here is derived from an EMBL/GenBank/DDBJ whole genome shotgun (WGS) entry which is preliminary data.</text>
</comment>
<gene>
    <name evidence="1" type="ORF">Taro_023516</name>
</gene>
<accession>A0A843V6P2</accession>